<evidence type="ECO:0000256" key="2">
    <source>
        <dbReference type="ARBA" id="ARBA00008973"/>
    </source>
</evidence>
<accession>A0ABU4WCA0</accession>
<keyword evidence="3" id="KW-0732">Signal</keyword>
<evidence type="ECO:0000313" key="8">
    <source>
        <dbReference type="Proteomes" id="UP001279681"/>
    </source>
</evidence>
<gene>
    <name evidence="7" type="ORF">RFV38_06730</name>
</gene>
<dbReference type="PANTHER" id="PTHR30429:SF0">
    <property type="entry name" value="METHIONINE-BINDING LIPOPROTEIN METQ"/>
    <property type="match status" value="1"/>
</dbReference>
<proteinExistence type="inferred from homology"/>
<evidence type="ECO:0000256" key="1">
    <source>
        <dbReference type="ARBA" id="ARBA00004635"/>
    </source>
</evidence>
<name>A0ABU4WCA0_9FUSO</name>
<comment type="subcellular location">
    <subcellularLocation>
        <location evidence="1">Membrane</location>
        <topology evidence="1">Lipid-anchor</topology>
    </subcellularLocation>
</comment>
<evidence type="ECO:0000256" key="4">
    <source>
        <dbReference type="ARBA" id="ARBA00023136"/>
    </source>
</evidence>
<dbReference type="PIRSF" id="PIRSF002854">
    <property type="entry name" value="MetQ"/>
    <property type="match status" value="1"/>
</dbReference>
<dbReference type="Pfam" id="PF03180">
    <property type="entry name" value="Lipoprotein_9"/>
    <property type="match status" value="1"/>
</dbReference>
<reference evidence="8" key="1">
    <citation type="submission" date="2023-07" db="EMBL/GenBank/DDBJ databases">
        <authorList>
            <person name="Colorado M.A."/>
            <person name="Villamil L.M."/>
            <person name="Melo J.F."/>
            <person name="Rodriguez J.A."/>
            <person name="Ruiz R.Y."/>
        </authorList>
    </citation>
    <scope>NUCLEOTIDE SEQUENCE [LARGE SCALE GENOMIC DNA]</scope>
    <source>
        <strain evidence="8">C33</strain>
    </source>
</reference>
<evidence type="ECO:0000313" key="7">
    <source>
        <dbReference type="EMBL" id="MDX8336186.1"/>
    </source>
</evidence>
<comment type="caution">
    <text evidence="7">The sequence shown here is derived from an EMBL/GenBank/DDBJ whole genome shotgun (WGS) entry which is preliminary data.</text>
</comment>
<sequence length="256" mass="28360">MKKTLLLLAILSNLAFGKDKFKIGATPIPAGEILFEIKDDLAKEGLDIEIIEFTDYIMPNLALDDKSLDANFFQHKPYLANFMKEKNLDLVPLADIYVPPLGAYSKKYKNINDLKNGNKIAIPNDPTNAGRALILLHNNGIIKLSNPEDLMATEFDIIDNPKKLKIVSLQAAQLPRALDDVDMAVINCNYALDAGLSPQEDSLIVEGKESAYGNVVAVRKGDENSKEIATLMKVLRSDKVRTFILEKYKGGIIPLF</sequence>
<dbReference type="PANTHER" id="PTHR30429">
    <property type="entry name" value="D-METHIONINE-BINDING LIPOPROTEIN METQ"/>
    <property type="match status" value="1"/>
</dbReference>
<comment type="similarity">
    <text evidence="2">Belongs to the NlpA lipoprotein family.</text>
</comment>
<keyword evidence="5" id="KW-0564">Palmitate</keyword>
<dbReference type="InterPro" id="IPR004872">
    <property type="entry name" value="Lipoprotein_NlpA"/>
</dbReference>
<keyword evidence="8" id="KW-1185">Reference proteome</keyword>
<evidence type="ECO:0000256" key="5">
    <source>
        <dbReference type="ARBA" id="ARBA00023139"/>
    </source>
</evidence>
<dbReference type="EMBL" id="JAVIKH010000007">
    <property type="protein sequence ID" value="MDX8336186.1"/>
    <property type="molecule type" value="Genomic_DNA"/>
</dbReference>
<keyword evidence="4" id="KW-0472">Membrane</keyword>
<dbReference type="NCBIfam" id="TIGR00363">
    <property type="entry name" value="MetQ/NlpA family lipoprotein"/>
    <property type="match status" value="1"/>
</dbReference>
<organism evidence="7 8">
    <name type="scientific">Candidatus Cetobacterium colombiensis</name>
    <dbReference type="NCBI Taxonomy" id="3073100"/>
    <lineage>
        <taxon>Bacteria</taxon>
        <taxon>Fusobacteriati</taxon>
        <taxon>Fusobacteriota</taxon>
        <taxon>Fusobacteriia</taxon>
        <taxon>Fusobacteriales</taxon>
        <taxon>Fusobacteriaceae</taxon>
        <taxon>Cetobacterium</taxon>
    </lineage>
</organism>
<dbReference type="SUPFAM" id="SSF53850">
    <property type="entry name" value="Periplasmic binding protein-like II"/>
    <property type="match status" value="1"/>
</dbReference>
<evidence type="ECO:0000256" key="3">
    <source>
        <dbReference type="ARBA" id="ARBA00022729"/>
    </source>
</evidence>
<keyword evidence="6" id="KW-0449">Lipoprotein</keyword>
<protein>
    <submittedName>
        <fullName evidence="7">MetQ/NlpA family ABC transporter substrate-binding protein</fullName>
    </submittedName>
</protein>
<dbReference type="CDD" id="cd13597">
    <property type="entry name" value="PBP2_lipoprotein_Tp32"/>
    <property type="match status" value="1"/>
</dbReference>
<evidence type="ECO:0000256" key="6">
    <source>
        <dbReference type="ARBA" id="ARBA00023288"/>
    </source>
</evidence>
<dbReference type="Gene3D" id="3.40.190.10">
    <property type="entry name" value="Periplasmic binding protein-like II"/>
    <property type="match status" value="2"/>
</dbReference>
<dbReference type="RefSeq" id="WP_320313588.1">
    <property type="nucleotide sequence ID" value="NZ_JAVIKH010000007.1"/>
</dbReference>
<dbReference type="Proteomes" id="UP001279681">
    <property type="component" value="Unassembled WGS sequence"/>
</dbReference>